<gene>
    <name evidence="10" type="ORF">ACFSRY_15130</name>
</gene>
<sequence>MPHTPTPAVAHFITRWKASGASERANYQLFLTELCELLGVEKPQPATDKVHEASYTFERPVVFDDGEGKTSTNFIDLYKKDCFVLEAKQGADKASISEAELLGAERAKIKTGTATRDTRTWDREMKKAKEQALRYARSLPTTEGWPPFLAVVDVGYCIDLYADFARQGKTYVPFPDPQNYRITLEELHREEVRERLRLLFTDPLELDPSRRAARVTRALAERLAKLAASLEQSGYTPEQVSGFLMRCLFTMFAEDVQLLPEKSFTKLLQDYRQSITYFPDALQALWQSMDKGGFDPALRTVIPQFNGYLFKDPEALPITEAQLDLLILAAEADWADVEPAIFGTLLERALQPRERHKLGAHYTPRAYVERLVMPTVIEPLREEWEAARTASAILEDSGDEAGARKEIENFHRRLCSVRVLDPACGSGNFLYVTLEHLKRLEGEVTEYLDHFPGQKTLDMTGGYTVTPAQLLGLEVNPRAAAIADVVLWIGYLQWHFRAHGSATRLSNPILREYGNIKQQDAVLSYSERKPRLDSNNQPVTRWDGHSTKTHPVTRQEVPDETARTIVYDYLDPKPATWPEADFIVGNPPFIGPARMREALGDGYTEALRKVYKGAVPESADFVMFWWYKAAEIVRAGKAERFGFITTNSIKQTFNRRVIEAQMEANPKLSITLAIPDHPWVDSADGAAVEIAMSVAEKGEIIGRILSVVSESKTDGLEVQVTFSEKDGKVHPDLTIGAEVSKTVALKSNESISSMGVKLHGLGFVLEPDEARNIIKLNSKAQEVIRPYLTSRDLAQGVKEKYVIDLFGLDEKDVLREYPEVYQLVSLRVKPERLAKAANSKDAEKYAKEWWLYGKTRPQLRQTIKGLAKFIATSRTAKHRVFQLLSSINQIESEVVVIGIDDTYHLGVLSSDIHKRWALAAGSDLGGNTPRYNNSVCFDPFPFPAATEAQQEQIRSIAEQLDAHRKQRQAQHATLTITDMYNVLEKLRSGEALTPKEQKTHEQGLVSILLQLHQELDAAVAAAYGWPANLPEEEILERLVALNKERAAEEARGHIRWLRPAYQNPQGTQQGELGMESKKRVGTGRDLSVKEQLAWPKNLSEQAQAVQRALQLHERPATAQELLQQFKPVTKTQQPQRLQQIDSLLQTLHGLGLLRKTEKEQYVK</sequence>
<evidence type="ECO:0000256" key="4">
    <source>
        <dbReference type="ARBA" id="ARBA00047942"/>
    </source>
</evidence>
<evidence type="ECO:0000259" key="7">
    <source>
        <dbReference type="Pfam" id="PF20465"/>
    </source>
</evidence>
<feature type="domain" description="MmeI-like N-terminal" evidence="6">
    <location>
        <begin position="11"/>
        <end position="232"/>
    </location>
</feature>
<keyword evidence="11" id="KW-1185">Reference proteome</keyword>
<evidence type="ECO:0000313" key="11">
    <source>
        <dbReference type="Proteomes" id="UP001597544"/>
    </source>
</evidence>
<dbReference type="Gene3D" id="3.40.50.150">
    <property type="entry name" value="Vaccinia Virus protein VP39"/>
    <property type="match status" value="1"/>
</dbReference>
<feature type="region of interest" description="Disordered" evidence="5">
    <location>
        <begin position="528"/>
        <end position="557"/>
    </location>
</feature>
<keyword evidence="2 10" id="KW-0489">Methyltransferase</keyword>
<comment type="catalytic activity">
    <reaction evidence="4">
        <text>a 2'-deoxyadenosine in DNA + S-adenosyl-L-methionine = an N(6)-methyl-2'-deoxyadenosine in DNA + S-adenosyl-L-homocysteine + H(+)</text>
        <dbReference type="Rhea" id="RHEA:15197"/>
        <dbReference type="Rhea" id="RHEA-COMP:12418"/>
        <dbReference type="Rhea" id="RHEA-COMP:12419"/>
        <dbReference type="ChEBI" id="CHEBI:15378"/>
        <dbReference type="ChEBI" id="CHEBI:57856"/>
        <dbReference type="ChEBI" id="CHEBI:59789"/>
        <dbReference type="ChEBI" id="CHEBI:90615"/>
        <dbReference type="ChEBI" id="CHEBI:90616"/>
        <dbReference type="EC" id="2.1.1.72"/>
    </reaction>
</comment>
<dbReference type="InterPro" id="IPR002052">
    <property type="entry name" value="DNA_methylase_N6_adenine_CS"/>
</dbReference>
<dbReference type="Proteomes" id="UP001597544">
    <property type="component" value="Unassembled WGS sequence"/>
</dbReference>
<dbReference type="EMBL" id="JBHULU010000021">
    <property type="protein sequence ID" value="MFD2515205.1"/>
    <property type="molecule type" value="Genomic_DNA"/>
</dbReference>
<dbReference type="PROSITE" id="PS00092">
    <property type="entry name" value="N6_MTASE"/>
    <property type="match status" value="1"/>
</dbReference>
<evidence type="ECO:0000259" key="8">
    <source>
        <dbReference type="Pfam" id="PF20466"/>
    </source>
</evidence>
<dbReference type="GO" id="GO:0032259">
    <property type="term" value="P:methylation"/>
    <property type="evidence" value="ECO:0007669"/>
    <property type="project" value="UniProtKB-KW"/>
</dbReference>
<dbReference type="Pfam" id="PF20464">
    <property type="entry name" value="MmeI_N"/>
    <property type="match status" value="1"/>
</dbReference>
<evidence type="ECO:0000259" key="9">
    <source>
        <dbReference type="Pfam" id="PF20473"/>
    </source>
</evidence>
<dbReference type="InterPro" id="IPR050953">
    <property type="entry name" value="N4_N6_ade-DNA_methylase"/>
</dbReference>
<keyword evidence="3" id="KW-0808">Transferase</keyword>
<comment type="caution">
    <text evidence="10">The sequence shown here is derived from an EMBL/GenBank/DDBJ whole genome shotgun (WGS) entry which is preliminary data.</text>
</comment>
<evidence type="ECO:0000313" key="10">
    <source>
        <dbReference type="EMBL" id="MFD2515205.1"/>
    </source>
</evidence>
<feature type="domain" description="MmeI-like target recognition" evidence="8">
    <location>
        <begin position="760"/>
        <end position="944"/>
    </location>
</feature>
<feature type="domain" description="MmeI-like DNA-methyltransferase" evidence="9">
    <location>
        <begin position="403"/>
        <end position="688"/>
    </location>
</feature>
<dbReference type="InterPro" id="IPR046820">
    <property type="entry name" value="MmeI_TRD"/>
</dbReference>
<dbReference type="Pfam" id="PF20466">
    <property type="entry name" value="MmeI_TRD"/>
    <property type="match status" value="1"/>
</dbReference>
<reference evidence="11" key="1">
    <citation type="journal article" date="2019" name="Int. J. Syst. Evol. Microbiol.">
        <title>The Global Catalogue of Microorganisms (GCM) 10K type strain sequencing project: providing services to taxonomists for standard genome sequencing and annotation.</title>
        <authorList>
            <consortium name="The Broad Institute Genomics Platform"/>
            <consortium name="The Broad Institute Genome Sequencing Center for Infectious Disease"/>
            <person name="Wu L."/>
            <person name="Ma J."/>
        </authorList>
    </citation>
    <scope>NUCLEOTIDE SEQUENCE [LARGE SCALE GENOMIC DNA]</scope>
    <source>
        <strain evidence="11">KCTC 42498</strain>
    </source>
</reference>
<evidence type="ECO:0000259" key="6">
    <source>
        <dbReference type="Pfam" id="PF20464"/>
    </source>
</evidence>
<dbReference type="SUPFAM" id="SSF53335">
    <property type="entry name" value="S-adenosyl-L-methionine-dependent methyltransferases"/>
    <property type="match status" value="1"/>
</dbReference>
<dbReference type="Pfam" id="PF20473">
    <property type="entry name" value="MmeI_Mtase"/>
    <property type="match status" value="1"/>
</dbReference>
<protein>
    <recommendedName>
        <fullName evidence="1">site-specific DNA-methyltransferase (adenine-specific)</fullName>
        <ecNumber evidence="1">2.1.1.72</ecNumber>
    </recommendedName>
</protein>
<evidence type="ECO:0000256" key="5">
    <source>
        <dbReference type="SAM" id="MobiDB-lite"/>
    </source>
</evidence>
<feature type="domain" description="MmeI-like helicase spacer" evidence="7">
    <location>
        <begin position="239"/>
        <end position="310"/>
    </location>
</feature>
<evidence type="ECO:0000256" key="2">
    <source>
        <dbReference type="ARBA" id="ARBA00022603"/>
    </source>
</evidence>
<dbReference type="PRINTS" id="PR00507">
    <property type="entry name" value="N12N6MTFRASE"/>
</dbReference>
<evidence type="ECO:0000256" key="3">
    <source>
        <dbReference type="ARBA" id="ARBA00022679"/>
    </source>
</evidence>
<dbReference type="InterPro" id="IPR029063">
    <property type="entry name" value="SAM-dependent_MTases_sf"/>
</dbReference>
<dbReference type="GO" id="GO:0008168">
    <property type="term" value="F:methyltransferase activity"/>
    <property type="evidence" value="ECO:0007669"/>
    <property type="project" value="UniProtKB-KW"/>
</dbReference>
<dbReference type="InterPro" id="IPR046817">
    <property type="entry name" value="MmeI_N"/>
</dbReference>
<proteinExistence type="predicted"/>
<dbReference type="RefSeq" id="WP_377509462.1">
    <property type="nucleotide sequence ID" value="NZ_JBHULU010000021.1"/>
</dbReference>
<organism evidence="10 11">
    <name type="scientific">Pontibacter locisalis</name>
    <dbReference type="NCBI Taxonomy" id="1719035"/>
    <lineage>
        <taxon>Bacteria</taxon>
        <taxon>Pseudomonadati</taxon>
        <taxon>Bacteroidota</taxon>
        <taxon>Cytophagia</taxon>
        <taxon>Cytophagales</taxon>
        <taxon>Hymenobacteraceae</taxon>
        <taxon>Pontibacter</taxon>
    </lineage>
</organism>
<evidence type="ECO:0000256" key="1">
    <source>
        <dbReference type="ARBA" id="ARBA00011900"/>
    </source>
</evidence>
<dbReference type="InterPro" id="IPR046816">
    <property type="entry name" value="MmeI_Mtase"/>
</dbReference>
<name>A0ABW5IP92_9BACT</name>
<accession>A0ABW5IP92</accession>
<dbReference type="InterPro" id="IPR046819">
    <property type="entry name" value="MmeI_hel"/>
</dbReference>
<dbReference type="EC" id="2.1.1.72" evidence="1"/>
<dbReference type="Pfam" id="PF20465">
    <property type="entry name" value="MmeI_hel"/>
    <property type="match status" value="1"/>
</dbReference>
<dbReference type="PANTHER" id="PTHR33841:SF1">
    <property type="entry name" value="DNA METHYLTRANSFERASE A"/>
    <property type="match status" value="1"/>
</dbReference>
<dbReference type="PANTHER" id="PTHR33841">
    <property type="entry name" value="DNA METHYLTRANSFERASE YEEA-RELATED"/>
    <property type="match status" value="1"/>
</dbReference>